<gene>
    <name evidence="1" type="ORF">PVOR_19949</name>
</gene>
<dbReference type="Proteomes" id="UP000003094">
    <property type="component" value="Unassembled WGS sequence"/>
</dbReference>
<dbReference type="AlphaFoldDB" id="A0A2R9SSQ7"/>
<dbReference type="KEGG" id="pvo:PVOR_19949"/>
<organism evidence="1 2">
    <name type="scientific">Paenibacillus vortex V453</name>
    <dbReference type="NCBI Taxonomy" id="715225"/>
    <lineage>
        <taxon>Bacteria</taxon>
        <taxon>Bacillati</taxon>
        <taxon>Bacillota</taxon>
        <taxon>Bacilli</taxon>
        <taxon>Bacillales</taxon>
        <taxon>Paenibacillaceae</taxon>
        <taxon>Paenibacillus</taxon>
    </lineage>
</organism>
<accession>A0A2R9SSQ7</accession>
<protein>
    <submittedName>
        <fullName evidence="1">Uncharacterized protein</fullName>
    </submittedName>
</protein>
<comment type="caution">
    <text evidence="1">The sequence shown here is derived from an EMBL/GenBank/DDBJ whole genome shotgun (WGS) entry which is preliminary data.</text>
</comment>
<keyword evidence="2" id="KW-1185">Reference proteome</keyword>
<reference evidence="1 2" key="1">
    <citation type="journal article" date="2010" name="BMC Genomics">
        <title>Genome sequence of the pattern forming Paenibacillus vortex bacterium reveals potential for thriving in complex environments.</title>
        <authorList>
            <person name="Sirota-Madi A."/>
            <person name="Olender T."/>
            <person name="Helman Y."/>
            <person name="Ingham C."/>
            <person name="Brainis I."/>
            <person name="Roth D."/>
            <person name="Hagi E."/>
            <person name="Brodsky L."/>
            <person name="Leshkowitz D."/>
            <person name="Galatenko V."/>
            <person name="Nikolaev V."/>
            <person name="Mugasimangalam R.C."/>
            <person name="Bransburg-Zabary S."/>
            <person name="Gutnick D.L."/>
            <person name="Lancet D."/>
            <person name="Ben-Jacob E."/>
        </authorList>
    </citation>
    <scope>NUCLEOTIDE SEQUENCE [LARGE SCALE GENOMIC DNA]</scope>
    <source>
        <strain evidence="1 2">V453</strain>
    </source>
</reference>
<sequence>MDDVEKYVNNECLVEVPQRKKVKRTPVMQALTLERSL</sequence>
<proteinExistence type="predicted"/>
<evidence type="ECO:0000313" key="1">
    <source>
        <dbReference type="EMBL" id="EFU40404.1"/>
    </source>
</evidence>
<evidence type="ECO:0000313" key="2">
    <source>
        <dbReference type="Proteomes" id="UP000003094"/>
    </source>
</evidence>
<dbReference type="EMBL" id="ADHJ01000036">
    <property type="protein sequence ID" value="EFU40404.1"/>
    <property type="molecule type" value="Genomic_DNA"/>
</dbReference>
<name>A0A2R9SSQ7_9BACL</name>